<dbReference type="Pfam" id="PF08125">
    <property type="entry name" value="Mannitol_dh_C"/>
    <property type="match status" value="1"/>
</dbReference>
<evidence type="ECO:0000259" key="4">
    <source>
        <dbReference type="Pfam" id="PF08125"/>
    </source>
</evidence>
<dbReference type="InterPro" id="IPR013328">
    <property type="entry name" value="6PGD_dom2"/>
</dbReference>
<dbReference type="Proteomes" id="UP000050454">
    <property type="component" value="Unassembled WGS sequence"/>
</dbReference>
<dbReference type="Gene3D" id="3.40.50.720">
    <property type="entry name" value="NAD(P)-binding Rossmann-like Domain"/>
    <property type="match status" value="1"/>
</dbReference>
<evidence type="ECO:0000256" key="2">
    <source>
        <dbReference type="ARBA" id="ARBA00023027"/>
    </source>
</evidence>
<dbReference type="SUPFAM" id="SSF48179">
    <property type="entry name" value="6-phosphogluconate dehydrogenase C-terminal domain-like"/>
    <property type="match status" value="1"/>
</dbReference>
<dbReference type="AlphaFoldDB" id="A0A0P7BMM4"/>
<evidence type="ECO:0000259" key="3">
    <source>
        <dbReference type="Pfam" id="PF01232"/>
    </source>
</evidence>
<keyword evidence="1" id="KW-0560">Oxidoreductase</keyword>
<protein>
    <submittedName>
        <fullName evidence="5">Altronate oxidoreductase</fullName>
    </submittedName>
</protein>
<dbReference type="NCBIfam" id="NF002969">
    <property type="entry name" value="PRK03643.1"/>
    <property type="match status" value="1"/>
</dbReference>
<dbReference type="InterPro" id="IPR008927">
    <property type="entry name" value="6-PGluconate_DH-like_C_sf"/>
</dbReference>
<dbReference type="GO" id="GO:0008926">
    <property type="term" value="F:mannitol-1-phosphate 5-dehydrogenase activity"/>
    <property type="evidence" value="ECO:0007669"/>
    <property type="project" value="TreeGrafter"/>
</dbReference>
<feature type="domain" description="Mannitol dehydrogenase N-terminal" evidence="3">
    <location>
        <begin position="17"/>
        <end position="246"/>
    </location>
</feature>
<comment type="caution">
    <text evidence="5">The sequence shown here is derived from an EMBL/GenBank/DDBJ whole genome shotgun (WGS) entry which is preliminary data.</text>
</comment>
<dbReference type="Pfam" id="PF01232">
    <property type="entry name" value="Mannitol_dh"/>
    <property type="match status" value="1"/>
</dbReference>
<gene>
    <name evidence="5" type="ORF">AFM12_07735</name>
</gene>
<keyword evidence="2" id="KW-0520">NAD</keyword>
<dbReference type="SUPFAM" id="SSF51735">
    <property type="entry name" value="NAD(P)-binding Rossmann-fold domains"/>
    <property type="match status" value="1"/>
</dbReference>
<name>A0A0P7BMM4_9BACT</name>
<dbReference type="GO" id="GO:0005829">
    <property type="term" value="C:cytosol"/>
    <property type="evidence" value="ECO:0007669"/>
    <property type="project" value="TreeGrafter"/>
</dbReference>
<feature type="domain" description="Mannitol dehydrogenase C-terminal" evidence="4">
    <location>
        <begin position="268"/>
        <end position="470"/>
    </location>
</feature>
<dbReference type="EMBL" id="LGTQ01000006">
    <property type="protein sequence ID" value="KPM48507.1"/>
    <property type="molecule type" value="Genomic_DNA"/>
</dbReference>
<reference evidence="5 6" key="1">
    <citation type="submission" date="2015-07" db="EMBL/GenBank/DDBJ databases">
        <title>The draft genome sequence of Leadbetterella sp. JN14-9.</title>
        <authorList>
            <person name="Liu Y."/>
            <person name="Du J."/>
            <person name="Shao Z."/>
        </authorList>
    </citation>
    <scope>NUCLEOTIDE SEQUENCE [LARGE SCALE GENOMIC DNA]</scope>
    <source>
        <strain evidence="5 6">JN14-9</strain>
    </source>
</reference>
<dbReference type="PANTHER" id="PTHR30524:SF0">
    <property type="entry name" value="ALTRONATE OXIDOREDUCTASE-RELATED"/>
    <property type="match status" value="1"/>
</dbReference>
<proteinExistence type="predicted"/>
<dbReference type="GO" id="GO:0019592">
    <property type="term" value="P:mannitol catabolic process"/>
    <property type="evidence" value="ECO:0007669"/>
    <property type="project" value="TreeGrafter"/>
</dbReference>
<dbReference type="STRING" id="1605367.AFM12_07735"/>
<evidence type="ECO:0000313" key="5">
    <source>
        <dbReference type="EMBL" id="KPM48507.1"/>
    </source>
</evidence>
<dbReference type="RefSeq" id="WP_055146241.1">
    <property type="nucleotide sequence ID" value="NZ_JXSZ01000006.1"/>
</dbReference>
<dbReference type="PATRIC" id="fig|1605367.3.peg.2922"/>
<evidence type="ECO:0000256" key="1">
    <source>
        <dbReference type="ARBA" id="ARBA00023002"/>
    </source>
</evidence>
<dbReference type="Gene3D" id="1.10.1040.10">
    <property type="entry name" value="N-(1-d-carboxylethyl)-l-norvaline Dehydrogenase, domain 2"/>
    <property type="match status" value="1"/>
</dbReference>
<evidence type="ECO:0000313" key="6">
    <source>
        <dbReference type="Proteomes" id="UP000050454"/>
    </source>
</evidence>
<dbReference type="PANTHER" id="PTHR30524">
    <property type="entry name" value="MANNITOL-1-PHOSPHATE 5-DEHYDROGENASE"/>
    <property type="match status" value="1"/>
</dbReference>
<sequence length="486" mass="55044">MLISAESHPKDHNFKEKVIQFGTGVLLRGLCDYLIDKANKKGMFRGSIVVVKSMGSNVSDFSDQDNQYTCCVRGILNGDTVNDNTIVSSISRVLTAQNDWEAILETAKSPEMQVVISNTTEVGLQYHAEDPNSTAAPESYPGKLTAWLKARYEAGLGGVVIIPTELIVDNGRVLKDLVMRQIQEQKLDQSFANWVENENEFCSSLVDRIVPGKPDGEELEQLYKEIGYEDNLLIKAEAYKLWAIEGGEKVRDILTFADADKGVVIDKNITQYRELKLRMLNAPHTLMCALCYLAGFETVKEALNDELMEKFITILMLTELAPAMPGEIDQKVVQRYGRDIIDRFRNPYLDHQWHSITFQYTMKLKMRAVPLLMNYYDVFGTVPHYFSRGFAAYLLFMKAVKEKDGKYYGELNGNEYVINDDQAAWYFEKWQSSDAKTLTHEALSNEDFWEIDLTHLEGFEDSVATHLSNMMSIGVKAVASALNVFA</sequence>
<organism evidence="5 6">
    <name type="scientific">Jiulongibacter sediminis</name>
    <dbReference type="NCBI Taxonomy" id="1605367"/>
    <lineage>
        <taxon>Bacteria</taxon>
        <taxon>Pseudomonadati</taxon>
        <taxon>Bacteroidota</taxon>
        <taxon>Cytophagia</taxon>
        <taxon>Cytophagales</taxon>
        <taxon>Leadbetterellaceae</taxon>
        <taxon>Jiulongibacter</taxon>
    </lineage>
</organism>
<dbReference type="OrthoDB" id="9768714at2"/>
<keyword evidence="6" id="KW-1185">Reference proteome</keyword>
<dbReference type="InterPro" id="IPR013131">
    <property type="entry name" value="Mannitol_DH_N"/>
</dbReference>
<accession>A0A0P7BMM4</accession>
<dbReference type="InterPro" id="IPR013118">
    <property type="entry name" value="Mannitol_DH_C"/>
</dbReference>
<dbReference type="InterPro" id="IPR036291">
    <property type="entry name" value="NAD(P)-bd_dom_sf"/>
</dbReference>